<dbReference type="STRING" id="1742972.COMA1_40416"/>
<name>A0A0S4LME2_9BACT</name>
<dbReference type="OrthoDB" id="6658576at2"/>
<dbReference type="Proteomes" id="UP000199032">
    <property type="component" value="Unassembled WGS sequence"/>
</dbReference>
<protein>
    <submittedName>
        <fullName evidence="2">Transposase</fullName>
    </submittedName>
</protein>
<proteinExistence type="predicted"/>
<dbReference type="InterPro" id="IPR009057">
    <property type="entry name" value="Homeodomain-like_sf"/>
</dbReference>
<evidence type="ECO:0000313" key="3">
    <source>
        <dbReference type="Proteomes" id="UP000199032"/>
    </source>
</evidence>
<dbReference type="SUPFAM" id="SSF46689">
    <property type="entry name" value="Homeodomain-like"/>
    <property type="match status" value="1"/>
</dbReference>
<dbReference type="AlphaFoldDB" id="A0A0S4LME2"/>
<feature type="domain" description="Transposase Synechocystis PCC 6803" evidence="1">
    <location>
        <begin position="9"/>
        <end position="111"/>
    </location>
</feature>
<dbReference type="InterPro" id="IPR002622">
    <property type="entry name" value="Transposase_14"/>
</dbReference>
<sequence length="114" mass="13287">MELCDHVGMRCSSDLRQRVVEFVRSGGSKAEAARRYQVGEASVYRWLKPGGVTYKRPGPQRPHKLDWDALRRHVEEHPDRTHAERARHFQVSRYCIWNALRKLAVTHKKKTGVP</sequence>
<keyword evidence="3" id="KW-1185">Reference proteome</keyword>
<accession>A0A0S4LME2</accession>
<reference evidence="2 3" key="1">
    <citation type="submission" date="2015-10" db="EMBL/GenBank/DDBJ databases">
        <authorList>
            <person name="Gilbert D.G."/>
        </authorList>
    </citation>
    <scope>NUCLEOTIDE SEQUENCE [LARGE SCALE GENOMIC DNA]</scope>
    <source>
        <strain evidence="2">COMA1</strain>
    </source>
</reference>
<evidence type="ECO:0000313" key="2">
    <source>
        <dbReference type="EMBL" id="CUS38110.1"/>
    </source>
</evidence>
<organism evidence="2 3">
    <name type="scientific">Candidatus Nitrospira nitrosa</name>
    <dbReference type="NCBI Taxonomy" id="1742972"/>
    <lineage>
        <taxon>Bacteria</taxon>
        <taxon>Pseudomonadati</taxon>
        <taxon>Nitrospirota</taxon>
        <taxon>Nitrospiria</taxon>
        <taxon>Nitrospirales</taxon>
        <taxon>Nitrospiraceae</taxon>
        <taxon>Nitrospira</taxon>
    </lineage>
</organism>
<dbReference type="EMBL" id="CZQA01000010">
    <property type="protein sequence ID" value="CUS38110.1"/>
    <property type="molecule type" value="Genomic_DNA"/>
</dbReference>
<gene>
    <name evidence="2" type="ORF">COMA1_40416</name>
</gene>
<dbReference type="Pfam" id="PF01710">
    <property type="entry name" value="HTH_Tnp_IS630"/>
    <property type="match status" value="1"/>
</dbReference>
<evidence type="ECO:0000259" key="1">
    <source>
        <dbReference type="Pfam" id="PF01710"/>
    </source>
</evidence>